<accession>A0A0W0ZLI9</accession>
<dbReference type="RefSeq" id="WP_058512690.1">
    <property type="nucleotide sequence ID" value="NZ_CAAAIH010000018.1"/>
</dbReference>
<protein>
    <submittedName>
        <fullName evidence="1">Uncharacterized protein</fullName>
    </submittedName>
</protein>
<dbReference type="Proteomes" id="UP000054703">
    <property type="component" value="Unassembled WGS sequence"/>
</dbReference>
<name>A0A0W0ZLI9_9GAMM</name>
<dbReference type="OrthoDB" id="5647045at2"/>
<keyword evidence="2" id="KW-1185">Reference proteome</keyword>
<dbReference type="EMBL" id="LNYU01000005">
    <property type="protein sequence ID" value="KTD69758.1"/>
    <property type="molecule type" value="Genomic_DNA"/>
</dbReference>
<proteinExistence type="predicted"/>
<reference evidence="1 2" key="1">
    <citation type="submission" date="2015-11" db="EMBL/GenBank/DDBJ databases">
        <title>Genomic analysis of 38 Legionella species identifies large and diverse effector repertoires.</title>
        <authorList>
            <person name="Burstein D."/>
            <person name="Amaro F."/>
            <person name="Zusman T."/>
            <person name="Lifshitz Z."/>
            <person name="Cohen O."/>
            <person name="Gilbert J.A."/>
            <person name="Pupko T."/>
            <person name="Shuman H.A."/>
            <person name="Segal G."/>
        </authorList>
    </citation>
    <scope>NUCLEOTIDE SEQUENCE [LARGE SCALE GENOMIC DNA]</scope>
    <source>
        <strain evidence="1 2">SC-63-C7</strain>
    </source>
</reference>
<gene>
    <name evidence="1" type="ORF">Lsan_0206</name>
</gene>
<evidence type="ECO:0000313" key="2">
    <source>
        <dbReference type="Proteomes" id="UP000054703"/>
    </source>
</evidence>
<dbReference type="PATRIC" id="fig|45074.5.peg.222"/>
<dbReference type="AlphaFoldDB" id="A0A0W0ZLI9"/>
<sequence>MLVMNDCAIDPGDILFVVTNSKKPLALLKQAAQSLTTSRSKHGHREVISVFVCTGKNKYGIICNNFERNLSLSTESFIKTLQEKTVEELSVLLLNYCTKELTLTRIKEALATGPRWMMRLAKNMKGIEDKDELIEQFLTASKENKDRLIQLLVTFWRATGQAEILPVVNSSLLLFKHTDSKIRQQFLDAYLEQVKLTEKLHAQGKVRTSLWVLIKSFFKWSGQDKKDREKNPPSEATYCSRNLIQVLNQVDPNLVDRGRHVLPKALEAGLREATKRKIQVDGTVNQQQFDDFEDMIAAQEQLLPPFTLQILPSAGRKLMSTLLEVVDNEIMRIESKWWANEADRKKASDLKKLLLPFRSPKYQAYPINLQVDISLELLATLLPTLQRKTGLLGEWFPATSYSNVRAFARTQGIFDGDIREAVNKLKNKPSINIIKEQNVQEENFEQPEKSAKSQIYIFADWSFSSWPTSKRELLLEHMIGLLAAGHSLYTWENAQLVQMNKESLQKAINGEDFDDLLASKLMPATRSKLAQQAEQQQLDITKIQFLDYKACQNLVEDRETLEVKLNHVAPLFATKLDDYHLGQAKQDIIDIEIANVENNQVERVRLQQLKERIAARMNVKQKTFQSGIDTKAFFSQSQYRKPIFKSVDLITLTPSSKYYRNEVYSDLIINETPSSPFQYFELLGMNATENLVHCKYRFHTKGITKDLIKRRKEESTLTLFEGEKSFCLTRDWQALPSLDPNEKLLDIAIKGLKKDDFEVKYSKENHLYYIRLAKPKAVPIDATIHLLLRMPKHYRVNPVFNTLTKSPEYPEVHRLLMKYLKFGKDHGALRDSIGVSIHNGHEYLNEARKLGIASCRLRAIAFKEEMKHLYPEIPVSIVVNSDHCFVEMKLDGAWQRYCLGGYRDTPSLMESMKEDILTSLRSDSRKHRFFNEKTTTSQTKAPVEQVAMAHVI</sequence>
<comment type="caution">
    <text evidence="1">The sequence shown here is derived from an EMBL/GenBank/DDBJ whole genome shotgun (WGS) entry which is preliminary data.</text>
</comment>
<organism evidence="1 2">
    <name type="scientific">Legionella santicrucis</name>
    <dbReference type="NCBI Taxonomy" id="45074"/>
    <lineage>
        <taxon>Bacteria</taxon>
        <taxon>Pseudomonadati</taxon>
        <taxon>Pseudomonadota</taxon>
        <taxon>Gammaproteobacteria</taxon>
        <taxon>Legionellales</taxon>
        <taxon>Legionellaceae</taxon>
        <taxon>Legionella</taxon>
    </lineage>
</organism>
<evidence type="ECO:0000313" key="1">
    <source>
        <dbReference type="EMBL" id="KTD69758.1"/>
    </source>
</evidence>